<dbReference type="Pfam" id="PF08668">
    <property type="entry name" value="HDOD"/>
    <property type="match status" value="1"/>
</dbReference>
<evidence type="ECO:0000259" key="1">
    <source>
        <dbReference type="PROSITE" id="PS51833"/>
    </source>
</evidence>
<dbReference type="Gene3D" id="3.90.960.10">
    <property type="entry name" value="YbaK/aminoacyl-tRNA synthetase-associated domain"/>
    <property type="match status" value="1"/>
</dbReference>
<feature type="domain" description="HDOD" evidence="1">
    <location>
        <begin position="194"/>
        <end position="394"/>
    </location>
</feature>
<dbReference type="RefSeq" id="WP_011536419.1">
    <property type="nucleotide sequence ID" value="NZ_CP132921.1"/>
</dbReference>
<protein>
    <submittedName>
        <fullName evidence="2">HDOD domain-containing protein</fullName>
    </submittedName>
</protein>
<dbReference type="SUPFAM" id="SSF109604">
    <property type="entry name" value="HD-domain/PDEase-like"/>
    <property type="match status" value="1"/>
</dbReference>
<dbReference type="InterPro" id="IPR013976">
    <property type="entry name" value="HDOD"/>
</dbReference>
<dbReference type="PIRSF" id="PIRSF036888">
    <property type="entry name" value="HDGYPm_UCP036888"/>
    <property type="match status" value="1"/>
</dbReference>
<name>A0ABY9QS53_9PSED</name>
<dbReference type="InterPro" id="IPR052340">
    <property type="entry name" value="RNase_Y/CdgJ"/>
</dbReference>
<reference evidence="2 3" key="1">
    <citation type="submission" date="2023-08" db="EMBL/GenBank/DDBJ databases">
        <title>Complete Genome Sequence of Pseudomonas entomophila TVIN A01.</title>
        <authorList>
            <person name="Shelke T."/>
            <person name="Mahar N.S."/>
            <person name="Gupta I."/>
            <person name="Gupta V."/>
        </authorList>
    </citation>
    <scope>NUCLEOTIDE SEQUENCE [LARGE SCALE GENOMIC DNA]</scope>
    <source>
        <strain evidence="2 3">TVIN-A01</strain>
    </source>
</reference>
<sequence>MTEVALDTATPTAPSVIRLLLDKLGVAYREVPDHPQQPAASRVQAALLDDEIGAMLVLFPQSQLLDLKRFEELTGRNLTAVPLKRLNQMLDKHHLKTLPAIPALTSSPCQYEKSLLDNDKLLIQSGETGVLLEIERAAFRKLLAKASASTFGQEVKDIRPNLDRPHDDSQEITKAVQEFTARRIQKRLEETIEIPPLADTAQKIIKLRVDPDASIDDITGVVETDPALAAQVVSWAASPYYASPGKIRSVEDAIVRVLGFDLVINLALGLALGKTLSLPKDHPQQATPYWQQSIYTAAVIEGLTRAMPRAERPEAGLTYLAGLLHNFGYLLLAHVFPPHFSLICRHLEVNPHLCHSYVEQHLLGISREQIGAWLMKLWDMPDELTTALRFQHDPSYDGEHAAFPNLVCLAIRLLRTRGIGSGPQDDIPEALLERLGLTREKAEEVVNKVLEAEALLRELASQFHVPHSH</sequence>
<accession>A0ABY9QS53</accession>
<dbReference type="Gene3D" id="1.10.3210.10">
    <property type="entry name" value="Hypothetical protein af1432"/>
    <property type="match status" value="1"/>
</dbReference>
<dbReference type="PROSITE" id="PS51833">
    <property type="entry name" value="HDOD"/>
    <property type="match status" value="1"/>
</dbReference>
<dbReference type="InterPro" id="IPR036754">
    <property type="entry name" value="YbaK/aa-tRNA-synt-asso_dom_sf"/>
</dbReference>
<dbReference type="PANTHER" id="PTHR33525:SF3">
    <property type="entry name" value="RIBONUCLEASE Y"/>
    <property type="match status" value="1"/>
</dbReference>
<gene>
    <name evidence="2" type="ORF">RAH46_02650</name>
</gene>
<organism evidence="2 3">
    <name type="scientific">Pseudomonas entomophila</name>
    <dbReference type="NCBI Taxonomy" id="312306"/>
    <lineage>
        <taxon>Bacteria</taxon>
        <taxon>Pseudomonadati</taxon>
        <taxon>Pseudomonadota</taxon>
        <taxon>Gammaproteobacteria</taxon>
        <taxon>Pseudomonadales</taxon>
        <taxon>Pseudomonadaceae</taxon>
        <taxon>Pseudomonas</taxon>
    </lineage>
</organism>
<keyword evidence="3" id="KW-1185">Reference proteome</keyword>
<evidence type="ECO:0000313" key="2">
    <source>
        <dbReference type="EMBL" id="WMW06249.1"/>
    </source>
</evidence>
<dbReference type="EMBL" id="CP132921">
    <property type="protein sequence ID" value="WMW06249.1"/>
    <property type="molecule type" value="Genomic_DNA"/>
</dbReference>
<dbReference type="GeneID" id="32808361"/>
<dbReference type="InterPro" id="IPR014627">
    <property type="entry name" value="UCP036888_HDGYP-like"/>
</dbReference>
<evidence type="ECO:0000313" key="3">
    <source>
        <dbReference type="Proteomes" id="UP001183127"/>
    </source>
</evidence>
<dbReference type="PANTHER" id="PTHR33525">
    <property type="match status" value="1"/>
</dbReference>
<proteinExistence type="predicted"/>
<dbReference type="Proteomes" id="UP001183127">
    <property type="component" value="Chromosome"/>
</dbReference>
<dbReference type="SUPFAM" id="SSF55826">
    <property type="entry name" value="YbaK/ProRS associated domain"/>
    <property type="match status" value="1"/>
</dbReference>